<dbReference type="GO" id="GO:0005634">
    <property type="term" value="C:nucleus"/>
    <property type="evidence" value="ECO:0007669"/>
    <property type="project" value="UniProtKB-SubCell"/>
</dbReference>
<feature type="domain" description="DEUBAD" evidence="9">
    <location>
        <begin position="29"/>
        <end position="149"/>
    </location>
</feature>
<evidence type="ECO:0000313" key="11">
    <source>
        <dbReference type="Proteomes" id="UP000235023"/>
    </source>
</evidence>
<keyword evidence="3" id="KW-0863">Zinc-finger</keyword>
<feature type="compositionally biased region" description="Low complexity" evidence="8">
    <location>
        <begin position="220"/>
        <end position="231"/>
    </location>
</feature>
<proteinExistence type="predicted"/>
<comment type="subcellular location">
    <subcellularLocation>
        <location evidence="1">Nucleus</location>
    </subcellularLocation>
</comment>
<evidence type="ECO:0000256" key="7">
    <source>
        <dbReference type="ARBA" id="ARBA00023242"/>
    </source>
</evidence>
<dbReference type="PROSITE" id="PS51916">
    <property type="entry name" value="DEUBAD"/>
    <property type="match status" value="1"/>
</dbReference>
<dbReference type="InterPro" id="IPR044867">
    <property type="entry name" value="DEUBAD_dom"/>
</dbReference>
<feature type="region of interest" description="Disordered" evidence="8">
    <location>
        <begin position="64"/>
        <end position="84"/>
    </location>
</feature>
<evidence type="ECO:0000259" key="9">
    <source>
        <dbReference type="PROSITE" id="PS51916"/>
    </source>
</evidence>
<dbReference type="Pfam" id="PF13919">
    <property type="entry name" value="ASXH"/>
    <property type="match status" value="1"/>
</dbReference>
<dbReference type="InterPro" id="IPR028020">
    <property type="entry name" value="ASX_DEUBAD_dom"/>
</dbReference>
<keyword evidence="11" id="KW-1185">Reference proteome</keyword>
<keyword evidence="7" id="KW-0539">Nucleus</keyword>
<evidence type="ECO:0000256" key="6">
    <source>
        <dbReference type="ARBA" id="ARBA00023163"/>
    </source>
</evidence>
<dbReference type="AlphaFoldDB" id="A0A2J5I147"/>
<feature type="region of interest" description="Disordered" evidence="8">
    <location>
        <begin position="220"/>
        <end position="377"/>
    </location>
</feature>
<evidence type="ECO:0000256" key="1">
    <source>
        <dbReference type="ARBA" id="ARBA00004123"/>
    </source>
</evidence>
<evidence type="ECO:0000256" key="4">
    <source>
        <dbReference type="ARBA" id="ARBA00022833"/>
    </source>
</evidence>
<dbReference type="Proteomes" id="UP000235023">
    <property type="component" value="Unassembled WGS sequence"/>
</dbReference>
<keyword evidence="6" id="KW-0804">Transcription</keyword>
<evidence type="ECO:0000256" key="2">
    <source>
        <dbReference type="ARBA" id="ARBA00022723"/>
    </source>
</evidence>
<keyword evidence="5" id="KW-0805">Transcription regulation</keyword>
<evidence type="ECO:0000256" key="8">
    <source>
        <dbReference type="SAM" id="MobiDB-lite"/>
    </source>
</evidence>
<gene>
    <name evidence="10" type="ORF">BDW42DRAFT_192190</name>
</gene>
<reference evidence="11" key="1">
    <citation type="submission" date="2017-12" db="EMBL/GenBank/DDBJ databases">
        <authorList>
            <consortium name="DOE Joint Genome Institute"/>
            <person name="Mondo S.J."/>
            <person name="Kjaerbolling I."/>
            <person name="Vesth T.C."/>
            <person name="Frisvad J.C."/>
            <person name="Nybo J.L."/>
            <person name="Theobald S."/>
            <person name="Kuo A."/>
            <person name="Bowyer P."/>
            <person name="Matsuda Y."/>
            <person name="Lyhne E.K."/>
            <person name="Kogle M.E."/>
            <person name="Clum A."/>
            <person name="Lipzen A."/>
            <person name="Salamov A."/>
            <person name="Ngan C.Y."/>
            <person name="Daum C."/>
            <person name="Chiniquy J."/>
            <person name="Barry K."/>
            <person name="LaButti K."/>
            <person name="Haridas S."/>
            <person name="Simmons B.A."/>
            <person name="Magnuson J.K."/>
            <person name="Mortensen U.H."/>
            <person name="Larsen T.O."/>
            <person name="Grigoriev I.V."/>
            <person name="Baker S.E."/>
            <person name="Andersen M.R."/>
            <person name="Nordberg H.P."/>
            <person name="Cantor M.N."/>
            <person name="Hua S.X."/>
        </authorList>
    </citation>
    <scope>NUCLEOTIDE SEQUENCE [LARGE SCALE GENOMIC DNA]</scope>
    <source>
        <strain evidence="11">IBT 19404</strain>
    </source>
</reference>
<dbReference type="GO" id="GO:0008270">
    <property type="term" value="F:zinc ion binding"/>
    <property type="evidence" value="ECO:0007669"/>
    <property type="project" value="UniProtKB-KW"/>
</dbReference>
<keyword evidence="2" id="KW-0479">Metal-binding</keyword>
<sequence>MPSTKQKPKRNPRRAVKDKWAEHHLMTSAQSPLVNIDIVKLLAKPDAWNCLDENEKEEILNLLPEDTHPNRYPSADDPDAKIPPLPESFLRYSNEWRDGIRQFQSDLEDGRYDPAWIRQAEAAVEERAAGKFDKFKEEEFEQFWGQKQKMDRSIAAGQSSQVKLSTLVEHGVVRKGDVWRYSRSFSRGRNRVLLEKEVKIVAIDGPRLTFLMPPGQRTFLSSVSSSPPLVSKEADGLPIPSASEPASQQSGPKETDGEVPIAADESSNSVTCQKRKSETEVQSTKRGRGRPSKNPLNSEDVNSEDVPKPKDIAPGDPSAMAGDFIPTPQTDRETQGTANSIENQEPETTDEKPSSQPSSETKPEGPPEGTDEIIVPDIQGLTALGTKIIEVDGRIKEIPNGNAWKEFRSYRNNQDMGSLWEVRQAWFLKTQ</sequence>
<name>A0A2J5I147_9EURO</name>
<accession>A0A2J5I147</accession>
<evidence type="ECO:0000256" key="5">
    <source>
        <dbReference type="ARBA" id="ARBA00023015"/>
    </source>
</evidence>
<evidence type="ECO:0000313" key="10">
    <source>
        <dbReference type="EMBL" id="PLN83532.1"/>
    </source>
</evidence>
<dbReference type="EMBL" id="KZ559518">
    <property type="protein sequence ID" value="PLN83532.1"/>
    <property type="molecule type" value="Genomic_DNA"/>
</dbReference>
<evidence type="ECO:0000256" key="3">
    <source>
        <dbReference type="ARBA" id="ARBA00022771"/>
    </source>
</evidence>
<protein>
    <submittedName>
        <fullName evidence="10">Asx homology domain-domain-containing protein</fullName>
    </submittedName>
</protein>
<dbReference type="OrthoDB" id="2289918at2759"/>
<organism evidence="10 11">
    <name type="scientific">Aspergillus taichungensis</name>
    <dbReference type="NCBI Taxonomy" id="482145"/>
    <lineage>
        <taxon>Eukaryota</taxon>
        <taxon>Fungi</taxon>
        <taxon>Dikarya</taxon>
        <taxon>Ascomycota</taxon>
        <taxon>Pezizomycotina</taxon>
        <taxon>Eurotiomycetes</taxon>
        <taxon>Eurotiomycetidae</taxon>
        <taxon>Eurotiales</taxon>
        <taxon>Aspergillaceae</taxon>
        <taxon>Aspergillus</taxon>
        <taxon>Aspergillus subgen. Circumdati</taxon>
    </lineage>
</organism>
<keyword evidence="4" id="KW-0862">Zinc</keyword>